<dbReference type="InterPro" id="IPR036397">
    <property type="entry name" value="RNaseH_sf"/>
</dbReference>
<evidence type="ECO:0000259" key="1">
    <source>
        <dbReference type="PROSITE" id="PS50879"/>
    </source>
</evidence>
<dbReference type="GO" id="GO:0003676">
    <property type="term" value="F:nucleic acid binding"/>
    <property type="evidence" value="ECO:0007669"/>
    <property type="project" value="InterPro"/>
</dbReference>
<dbReference type="InterPro" id="IPR002156">
    <property type="entry name" value="RNaseH_domain"/>
</dbReference>
<comment type="caution">
    <text evidence="2">The sequence shown here is derived from an EMBL/GenBank/DDBJ whole genome shotgun (WGS) entry which is preliminary data.</text>
</comment>
<reference evidence="2 3" key="1">
    <citation type="journal article" date="2016" name="Nat. Commun.">
        <title>Thousands of microbial genomes shed light on interconnected biogeochemical processes in an aquifer system.</title>
        <authorList>
            <person name="Anantharaman K."/>
            <person name="Brown C.T."/>
            <person name="Hug L.A."/>
            <person name="Sharon I."/>
            <person name="Castelle C.J."/>
            <person name="Probst A.J."/>
            <person name="Thomas B.C."/>
            <person name="Singh A."/>
            <person name="Wilkins M.J."/>
            <person name="Karaoz U."/>
            <person name="Brodie E.L."/>
            <person name="Williams K.H."/>
            <person name="Hubbard S.S."/>
            <person name="Banfield J.F."/>
        </authorList>
    </citation>
    <scope>NUCLEOTIDE SEQUENCE [LARGE SCALE GENOMIC DNA]</scope>
</reference>
<dbReference type="Pfam" id="PF13456">
    <property type="entry name" value="RVT_3"/>
    <property type="match status" value="1"/>
</dbReference>
<dbReference type="GO" id="GO:0004523">
    <property type="term" value="F:RNA-DNA hybrid ribonuclease activity"/>
    <property type="evidence" value="ECO:0007669"/>
    <property type="project" value="InterPro"/>
</dbReference>
<proteinExistence type="predicted"/>
<protein>
    <recommendedName>
        <fullName evidence="1">RNase H type-1 domain-containing protein</fullName>
    </recommendedName>
</protein>
<evidence type="ECO:0000313" key="2">
    <source>
        <dbReference type="EMBL" id="OGM10820.1"/>
    </source>
</evidence>
<feature type="domain" description="RNase H type-1" evidence="1">
    <location>
        <begin position="3"/>
        <end position="138"/>
    </location>
</feature>
<dbReference type="Proteomes" id="UP000177053">
    <property type="component" value="Unassembled WGS sequence"/>
</dbReference>
<dbReference type="PROSITE" id="PS50879">
    <property type="entry name" value="RNASE_H_1"/>
    <property type="match status" value="1"/>
</dbReference>
<sequence length="147" mass="16970">MKEDKILKIYCDGGARGNPGPAAAAFLVFENNKVIYRKAIFLGKRTNNFSEHTAVYLAFNWLLKNYHPSVISKIIFYIDSELVVNQLRGVYKTKNKILKTLVLKTKEIEKVFGYKVYYNHIKRSENKFADSLVNKALDEKLKNFTLA</sequence>
<dbReference type="EMBL" id="MGFS01000028">
    <property type="protein sequence ID" value="OGM10820.1"/>
    <property type="molecule type" value="Genomic_DNA"/>
</dbReference>
<dbReference type="AlphaFoldDB" id="A0A1F7X6W7"/>
<organism evidence="2 3">
    <name type="scientific">Candidatus Woesebacteria bacterium RBG_16_34_12</name>
    <dbReference type="NCBI Taxonomy" id="1802480"/>
    <lineage>
        <taxon>Bacteria</taxon>
        <taxon>Candidatus Woeseibacteriota</taxon>
    </lineage>
</organism>
<name>A0A1F7X6W7_9BACT</name>
<accession>A0A1F7X6W7</accession>
<dbReference type="SUPFAM" id="SSF53098">
    <property type="entry name" value="Ribonuclease H-like"/>
    <property type="match status" value="1"/>
</dbReference>
<dbReference type="CDD" id="cd09279">
    <property type="entry name" value="RNase_HI_like"/>
    <property type="match status" value="1"/>
</dbReference>
<gene>
    <name evidence="2" type="ORF">A2Z22_02960</name>
</gene>
<evidence type="ECO:0000313" key="3">
    <source>
        <dbReference type="Proteomes" id="UP000177053"/>
    </source>
</evidence>
<dbReference type="PANTHER" id="PTHR46387">
    <property type="entry name" value="POLYNUCLEOTIDYL TRANSFERASE, RIBONUCLEASE H-LIKE SUPERFAMILY PROTEIN"/>
    <property type="match status" value="1"/>
</dbReference>
<dbReference type="InterPro" id="IPR012337">
    <property type="entry name" value="RNaseH-like_sf"/>
</dbReference>
<dbReference type="Gene3D" id="3.30.420.10">
    <property type="entry name" value="Ribonuclease H-like superfamily/Ribonuclease H"/>
    <property type="match status" value="1"/>
</dbReference>